<organism evidence="11 12">
    <name type="scientific">Diacronema lutheri</name>
    <name type="common">Unicellular marine alga</name>
    <name type="synonym">Monochrysis lutheri</name>
    <dbReference type="NCBI Taxonomy" id="2081491"/>
    <lineage>
        <taxon>Eukaryota</taxon>
        <taxon>Haptista</taxon>
        <taxon>Haptophyta</taxon>
        <taxon>Pavlovophyceae</taxon>
        <taxon>Pavlovales</taxon>
        <taxon>Pavlovaceae</taxon>
        <taxon>Diacronema</taxon>
    </lineage>
</organism>
<feature type="compositionally biased region" description="Low complexity" evidence="9">
    <location>
        <begin position="786"/>
        <end position="802"/>
    </location>
</feature>
<reference evidence="11" key="1">
    <citation type="submission" date="2021-05" db="EMBL/GenBank/DDBJ databases">
        <title>The genome of the haptophyte Pavlova lutheri (Diacronema luteri, Pavlovales) - a model for lipid biosynthesis in eukaryotic algae.</title>
        <authorList>
            <person name="Hulatt C.J."/>
            <person name="Posewitz M.C."/>
        </authorList>
    </citation>
    <scope>NUCLEOTIDE SEQUENCE</scope>
    <source>
        <strain evidence="11">NIVA-4/92</strain>
    </source>
</reference>
<dbReference type="InterPro" id="IPR008271">
    <property type="entry name" value="Ser/Thr_kinase_AS"/>
</dbReference>
<dbReference type="Pfam" id="PF00069">
    <property type="entry name" value="Pkinase"/>
    <property type="match status" value="1"/>
</dbReference>
<feature type="region of interest" description="Disordered" evidence="9">
    <location>
        <begin position="1095"/>
        <end position="1122"/>
    </location>
</feature>
<dbReference type="EMBL" id="JAGTXO010000015">
    <property type="protein sequence ID" value="KAG8463676.1"/>
    <property type="molecule type" value="Genomic_DNA"/>
</dbReference>
<feature type="compositionally biased region" description="Low complexity" evidence="9">
    <location>
        <begin position="647"/>
        <end position="695"/>
    </location>
</feature>
<keyword evidence="2" id="KW-0723">Serine/threonine-protein kinase</keyword>
<dbReference type="SUPFAM" id="SSF56112">
    <property type="entry name" value="Protein kinase-like (PK-like)"/>
    <property type="match status" value="1"/>
</dbReference>
<dbReference type="PANTHER" id="PTHR44899:SF3">
    <property type="entry name" value="SERINE_THREONINE-PROTEIN KINASE NEK1"/>
    <property type="match status" value="1"/>
</dbReference>
<feature type="region of interest" description="Disordered" evidence="9">
    <location>
        <begin position="1440"/>
        <end position="1483"/>
    </location>
</feature>
<dbReference type="InterPro" id="IPR051131">
    <property type="entry name" value="NEK_Ser/Thr_kinase_NIMA"/>
</dbReference>
<evidence type="ECO:0000256" key="6">
    <source>
        <dbReference type="ARBA" id="ARBA00022840"/>
    </source>
</evidence>
<evidence type="ECO:0000256" key="8">
    <source>
        <dbReference type="ARBA" id="ARBA00048679"/>
    </source>
</evidence>
<feature type="compositionally biased region" description="Low complexity" evidence="9">
    <location>
        <begin position="333"/>
        <end position="348"/>
    </location>
</feature>
<feature type="region of interest" description="Disordered" evidence="9">
    <location>
        <begin position="941"/>
        <end position="966"/>
    </location>
</feature>
<sequence length="1546" mass="154265">MSPPGYRPVRVLGAGASARVTLVQAEADGLYYASKAVDLSLMADDERAALEREVATHRSLTPHAHIIGLKESVLEGETMHIVLEYADGGDLAAVLHRQRIRGTPLPEDETLRIVAALALALKHCHEARVLHRDVKAGNVFLSADRRKVKLGDFGIAKALTAGSELATSQVGTPYYMAPEVANAQPYDVRCDVWALGVIAYELAALTRPFEASGYAELMLKVARGSYAPLPKHVSRPLAELVRALLATRPEQRPTAAEVCARPVLQPHVRALLDATDADVAASGRLPTTPSSRTLVSGAYAASAATLLGAGGGSGGVGMVAGAAGLLTPPPARPAAASAGATPRSAPPARTRPEFSAVGGQPLAIEGAGLALPSSARAARRAPRGGRAAERVGFAVEAEYVCFGNDRDETHSNTAHGDSVGADGVNGAHGAAARQLARLQALLSGSPAGEGGGSEAELLFAQAVQIEQRLRSAEGDADGAPLAITPARSAAAGARAGPPQLNVAPPSASPLCAGADADADGATPMEFDEPARDAATVAHAHGEANDTAADADVAAAARDKRQRAERANAVATRRRTREAAARLANERVSEAHRRNAIAQRRRTAFALYSVVGGGGAKGAANGGAGDGGGGGGGGGGAGDRAGARRSPSGATLAPATHAAGRAADASARPHTASAAGARARQSRAPAAPVAEAGAAATRQPQLSGVPVPAAPAHRALGKPSGKRNALSLPAGAHRPSLPAAQTGAQSAAPAPAAAVPADTHWRATRQRTDGGGPLRAGSPRTPEAQGERAGAGAGAAPVGASNAPRQTSLDGATHAAALVAAPNARSGGAAACEGGSGSAAAARAAARTGPEADARAFSVRTLEMVAVLRLPLGTDAQIAGAARAVTRAQGFLAWLRAAAARVESLEGTLFQALCTLPSPAGGASARAGEDATLEALLASTPGRRAAASGSTQHASASGHSPLSRSQQGREFIDSATAAHGLLLRACAQPSPGGAAGAPAATAEATAVQAAVEAAALRALLRIKLEDDNDLNLARAALDSCARALEQANAIAAGGHIGAHAAVRAAEPCAGTARVLELARTDEAALLAALLASREPRAVGGAPDSGAPNDAPSSLRAHGSAAHADAEPDLVKHAAIHVTPPRAARARVASPRTPPTPVDAMDMGEQQRRQQQLPPLQQQFGSHGVEGRATPGTDDATAPPAASSLLRAWRVQRSERRAAGVPIFSPLAARAADDEGAEVDGDGGGEQRARPAELAAPMASPRAAGQRGVASASHSAGAARGEVGGAGGGEIARHLVSLKAHSAYVAASNAACASASRAATPPPLEHAAPAAPAAPAVPMERPTGGADRARAADVDEHARRASAPPAPLSALPACEKHAPHATAGGGAPAHAAAQRGRQSLGGASGGGLTPSVLTMLSGLGLSAASARQRPSAADAFELDLDLGESDDEARDAPEGASRSSRGADDALPSGAQHAAAPRAGKPKLSSRLMQKFRGVFGAKMHGEGKPSTGADALVAAAGGARLPLRPMRGPPARASTGAEPYVPVGMAS</sequence>
<comment type="catalytic activity">
    <reaction evidence="7">
        <text>L-threonyl-[protein] + ATP = O-phospho-L-threonyl-[protein] + ADP + H(+)</text>
        <dbReference type="Rhea" id="RHEA:46608"/>
        <dbReference type="Rhea" id="RHEA-COMP:11060"/>
        <dbReference type="Rhea" id="RHEA-COMP:11605"/>
        <dbReference type="ChEBI" id="CHEBI:15378"/>
        <dbReference type="ChEBI" id="CHEBI:30013"/>
        <dbReference type="ChEBI" id="CHEBI:30616"/>
        <dbReference type="ChEBI" id="CHEBI:61977"/>
        <dbReference type="ChEBI" id="CHEBI:456216"/>
        <dbReference type="EC" id="2.7.11.1"/>
    </reaction>
</comment>
<keyword evidence="5" id="KW-0418">Kinase</keyword>
<dbReference type="GO" id="GO:0005524">
    <property type="term" value="F:ATP binding"/>
    <property type="evidence" value="ECO:0007669"/>
    <property type="project" value="UniProtKB-KW"/>
</dbReference>
<evidence type="ECO:0000256" key="2">
    <source>
        <dbReference type="ARBA" id="ARBA00022527"/>
    </source>
</evidence>
<dbReference type="PANTHER" id="PTHR44899">
    <property type="entry name" value="CAMK FAMILY PROTEIN KINASE"/>
    <property type="match status" value="1"/>
</dbReference>
<feature type="compositionally biased region" description="Basic and acidic residues" evidence="9">
    <location>
        <begin position="1345"/>
        <end position="1357"/>
    </location>
</feature>
<feature type="compositionally biased region" description="Low complexity" evidence="9">
    <location>
        <begin position="1137"/>
        <end position="1149"/>
    </location>
</feature>
<feature type="compositionally biased region" description="Low complexity" evidence="9">
    <location>
        <begin position="1185"/>
        <end position="1198"/>
    </location>
</feature>
<keyword evidence="4" id="KW-0547">Nucleotide-binding</keyword>
<evidence type="ECO:0000256" key="5">
    <source>
        <dbReference type="ARBA" id="ARBA00022777"/>
    </source>
</evidence>
<feature type="compositionally biased region" description="Gly residues" evidence="9">
    <location>
        <begin position="628"/>
        <end position="638"/>
    </location>
</feature>
<protein>
    <recommendedName>
        <fullName evidence="1">non-specific serine/threonine protein kinase</fullName>
        <ecNumber evidence="1">2.7.11.1</ecNumber>
    </recommendedName>
</protein>
<dbReference type="PROSITE" id="PS50011">
    <property type="entry name" value="PROTEIN_KINASE_DOM"/>
    <property type="match status" value="1"/>
</dbReference>
<gene>
    <name evidence="11" type="ORF">KFE25_003949</name>
</gene>
<dbReference type="OMA" id="KMNRRPA"/>
<feature type="region of interest" description="Disordered" evidence="9">
    <location>
        <begin position="331"/>
        <end position="353"/>
    </location>
</feature>
<feature type="compositionally biased region" description="Low complexity" evidence="9">
    <location>
        <begin position="1317"/>
        <end position="1336"/>
    </location>
</feature>
<dbReference type="SMART" id="SM00220">
    <property type="entry name" value="S_TKc"/>
    <property type="match status" value="1"/>
</dbReference>
<dbReference type="Proteomes" id="UP000751190">
    <property type="component" value="Unassembled WGS sequence"/>
</dbReference>
<evidence type="ECO:0000256" key="1">
    <source>
        <dbReference type="ARBA" id="ARBA00012513"/>
    </source>
</evidence>
<dbReference type="OrthoDB" id="2441994at2759"/>
<feature type="compositionally biased region" description="Acidic residues" evidence="9">
    <location>
        <begin position="1232"/>
        <end position="1241"/>
    </location>
</feature>
<dbReference type="Gene3D" id="1.10.510.10">
    <property type="entry name" value="Transferase(Phosphotransferase) domain 1"/>
    <property type="match status" value="1"/>
</dbReference>
<keyword evidence="12" id="KW-1185">Reference proteome</keyword>
<feature type="compositionally biased region" description="Low complexity" evidence="9">
    <location>
        <begin position="737"/>
        <end position="756"/>
    </location>
</feature>
<evidence type="ECO:0000313" key="11">
    <source>
        <dbReference type="EMBL" id="KAG8463676.1"/>
    </source>
</evidence>
<feature type="region of interest" description="Disordered" evidence="9">
    <location>
        <begin position="1230"/>
        <end position="1258"/>
    </location>
</feature>
<feature type="region of interest" description="Disordered" evidence="9">
    <location>
        <begin position="628"/>
        <end position="806"/>
    </location>
</feature>
<dbReference type="PROSITE" id="PS00108">
    <property type="entry name" value="PROTEIN_KINASE_ST"/>
    <property type="match status" value="1"/>
</dbReference>
<dbReference type="InterPro" id="IPR000719">
    <property type="entry name" value="Prot_kinase_dom"/>
</dbReference>
<keyword evidence="6" id="KW-0067">ATP-binding</keyword>
<feature type="region of interest" description="Disordered" evidence="9">
    <location>
        <begin position="1520"/>
        <end position="1546"/>
    </location>
</feature>
<evidence type="ECO:0000259" key="10">
    <source>
        <dbReference type="PROSITE" id="PS50011"/>
    </source>
</evidence>
<evidence type="ECO:0000256" key="7">
    <source>
        <dbReference type="ARBA" id="ARBA00047899"/>
    </source>
</evidence>
<feature type="region of interest" description="Disordered" evidence="9">
    <location>
        <begin position="1137"/>
        <end position="1198"/>
    </location>
</feature>
<feature type="compositionally biased region" description="Low complexity" evidence="9">
    <location>
        <begin position="1167"/>
        <end position="1177"/>
    </location>
</feature>
<evidence type="ECO:0000313" key="12">
    <source>
        <dbReference type="Proteomes" id="UP000751190"/>
    </source>
</evidence>
<evidence type="ECO:0000256" key="3">
    <source>
        <dbReference type="ARBA" id="ARBA00022679"/>
    </source>
</evidence>
<feature type="region of interest" description="Disordered" evidence="9">
    <location>
        <begin position="1317"/>
        <end position="1403"/>
    </location>
</feature>
<accession>A0A8J5X8M9</accession>
<dbReference type="InterPro" id="IPR011009">
    <property type="entry name" value="Kinase-like_dom_sf"/>
</dbReference>
<dbReference type="GO" id="GO:0004674">
    <property type="term" value="F:protein serine/threonine kinase activity"/>
    <property type="evidence" value="ECO:0007669"/>
    <property type="project" value="UniProtKB-KW"/>
</dbReference>
<feature type="domain" description="Protein kinase" evidence="10">
    <location>
        <begin position="6"/>
        <end position="264"/>
    </location>
</feature>
<evidence type="ECO:0000256" key="4">
    <source>
        <dbReference type="ARBA" id="ARBA00022741"/>
    </source>
</evidence>
<evidence type="ECO:0000256" key="9">
    <source>
        <dbReference type="SAM" id="MobiDB-lite"/>
    </source>
</evidence>
<dbReference type="EC" id="2.7.11.1" evidence="1"/>
<comment type="caution">
    <text evidence="11">The sequence shown here is derived from an EMBL/GenBank/DDBJ whole genome shotgun (WGS) entry which is preliminary data.</text>
</comment>
<feature type="compositionally biased region" description="Low complexity" evidence="9">
    <location>
        <begin position="1386"/>
        <end position="1399"/>
    </location>
</feature>
<proteinExistence type="predicted"/>
<name>A0A8J5X8M9_DIALT</name>
<keyword evidence="3" id="KW-0808">Transferase</keyword>
<comment type="catalytic activity">
    <reaction evidence="8">
        <text>L-seryl-[protein] + ATP = O-phospho-L-seryl-[protein] + ADP + H(+)</text>
        <dbReference type="Rhea" id="RHEA:17989"/>
        <dbReference type="Rhea" id="RHEA-COMP:9863"/>
        <dbReference type="Rhea" id="RHEA-COMP:11604"/>
        <dbReference type="ChEBI" id="CHEBI:15378"/>
        <dbReference type="ChEBI" id="CHEBI:29999"/>
        <dbReference type="ChEBI" id="CHEBI:30616"/>
        <dbReference type="ChEBI" id="CHEBI:83421"/>
        <dbReference type="ChEBI" id="CHEBI:456216"/>
        <dbReference type="EC" id="2.7.11.1"/>
    </reaction>
</comment>
<feature type="compositionally biased region" description="Polar residues" evidence="9">
    <location>
        <begin position="947"/>
        <end position="966"/>
    </location>
</feature>